<comment type="caution">
    <text evidence="1">The sequence shown here is derived from an EMBL/GenBank/DDBJ whole genome shotgun (WGS) entry which is preliminary data.</text>
</comment>
<dbReference type="EMBL" id="JAULSU010000004">
    <property type="protein sequence ID" value="KAK0619371.1"/>
    <property type="molecule type" value="Genomic_DNA"/>
</dbReference>
<feature type="non-terminal residue" evidence="1">
    <location>
        <position position="138"/>
    </location>
</feature>
<reference evidence="1" key="1">
    <citation type="submission" date="2023-06" db="EMBL/GenBank/DDBJ databases">
        <title>Genome-scale phylogeny and comparative genomics of the fungal order Sordariales.</title>
        <authorList>
            <consortium name="Lawrence Berkeley National Laboratory"/>
            <person name="Hensen N."/>
            <person name="Bonometti L."/>
            <person name="Westerberg I."/>
            <person name="Brannstrom I.O."/>
            <person name="Guillou S."/>
            <person name="Cros-Aarteil S."/>
            <person name="Calhoun S."/>
            <person name="Haridas S."/>
            <person name="Kuo A."/>
            <person name="Mondo S."/>
            <person name="Pangilinan J."/>
            <person name="Riley R."/>
            <person name="Labutti K."/>
            <person name="Andreopoulos B."/>
            <person name="Lipzen A."/>
            <person name="Chen C."/>
            <person name="Yanf M."/>
            <person name="Daum C."/>
            <person name="Ng V."/>
            <person name="Clum A."/>
            <person name="Steindorff A."/>
            <person name="Ohm R."/>
            <person name="Martin F."/>
            <person name="Silar P."/>
            <person name="Natvig D."/>
            <person name="Lalanne C."/>
            <person name="Gautier V."/>
            <person name="Ament-Velasquez S.L."/>
            <person name="Kruys A."/>
            <person name="Hutchinson M.I."/>
            <person name="Powell A.J."/>
            <person name="Barry K."/>
            <person name="Miller A.N."/>
            <person name="Grigoriev I.V."/>
            <person name="Debuchy R."/>
            <person name="Gladieux P."/>
            <person name="Thoren M.H."/>
            <person name="Johannesson H."/>
        </authorList>
    </citation>
    <scope>NUCLEOTIDE SEQUENCE</scope>
    <source>
        <strain evidence="1">CBS 606.72</strain>
    </source>
</reference>
<dbReference type="Proteomes" id="UP001175000">
    <property type="component" value="Unassembled WGS sequence"/>
</dbReference>
<dbReference type="AlphaFoldDB" id="A0AA40BZ63"/>
<gene>
    <name evidence="1" type="ORF">B0T14DRAFT_405606</name>
</gene>
<sequence>MCHADSHLHPCGHSGTQWTYCQESRMTGKGTAPPDCNDRTWGNSIKSTEHCPLAYCNFKPGSTWTCCACGGSQNREGWCLHDRGRWERDAFSGWMNWIDKCEHNCCANCTKDFLDDTVSFDSQQPPKSTGAQKGGKGS</sequence>
<keyword evidence="2" id="KW-1185">Reference proteome</keyword>
<accession>A0AA40BZ63</accession>
<proteinExistence type="predicted"/>
<evidence type="ECO:0000313" key="2">
    <source>
        <dbReference type="Proteomes" id="UP001175000"/>
    </source>
</evidence>
<protein>
    <submittedName>
        <fullName evidence="1">Uncharacterized protein</fullName>
    </submittedName>
</protein>
<organism evidence="1 2">
    <name type="scientific">Immersiella caudata</name>
    <dbReference type="NCBI Taxonomy" id="314043"/>
    <lineage>
        <taxon>Eukaryota</taxon>
        <taxon>Fungi</taxon>
        <taxon>Dikarya</taxon>
        <taxon>Ascomycota</taxon>
        <taxon>Pezizomycotina</taxon>
        <taxon>Sordariomycetes</taxon>
        <taxon>Sordariomycetidae</taxon>
        <taxon>Sordariales</taxon>
        <taxon>Lasiosphaeriaceae</taxon>
        <taxon>Immersiella</taxon>
    </lineage>
</organism>
<evidence type="ECO:0000313" key="1">
    <source>
        <dbReference type="EMBL" id="KAK0619371.1"/>
    </source>
</evidence>
<name>A0AA40BZ63_9PEZI</name>